<name>A0A1E3XBH8_9BACT</name>
<dbReference type="AlphaFoldDB" id="A0A1E3XBH8"/>
<evidence type="ECO:0000313" key="4">
    <source>
        <dbReference type="Proteomes" id="UP000094056"/>
    </source>
</evidence>
<dbReference type="GO" id="GO:0015969">
    <property type="term" value="P:guanosine tetraphosphate metabolic process"/>
    <property type="evidence" value="ECO:0007669"/>
    <property type="project" value="InterPro"/>
</dbReference>
<gene>
    <name evidence="3" type="primary">yjbM_1</name>
    <name evidence="3" type="ORF">SCARUB_01868</name>
</gene>
<feature type="domain" description="RelA/SpoT" evidence="2">
    <location>
        <begin position="60"/>
        <end position="183"/>
    </location>
</feature>
<dbReference type="EMBL" id="MAYW01000041">
    <property type="protein sequence ID" value="ODS32991.1"/>
    <property type="molecule type" value="Genomic_DNA"/>
</dbReference>
<accession>A0A1E3XBH8</accession>
<dbReference type="PANTHER" id="PTHR41773">
    <property type="entry name" value="GTP PYROPHOSPHATASE-RELATED"/>
    <property type="match status" value="1"/>
</dbReference>
<dbReference type="Pfam" id="PF04607">
    <property type="entry name" value="RelA_SpoT"/>
    <property type="match status" value="1"/>
</dbReference>
<protein>
    <submittedName>
        <fullName evidence="3">GTP pyrophosphokinase YjbM</fullName>
        <ecNumber evidence="3">2.7.6.5</ecNumber>
    </submittedName>
</protein>
<dbReference type="Gene3D" id="3.30.460.10">
    <property type="entry name" value="Beta Polymerase, domain 2"/>
    <property type="match status" value="1"/>
</dbReference>
<evidence type="ECO:0000313" key="3">
    <source>
        <dbReference type="EMBL" id="ODS32991.1"/>
    </source>
</evidence>
<feature type="coiled-coil region" evidence="1">
    <location>
        <begin position="191"/>
        <end position="225"/>
    </location>
</feature>
<proteinExistence type="predicted"/>
<dbReference type="PANTHER" id="PTHR41773:SF1">
    <property type="entry name" value="RELA_SPOT DOMAIN-CONTAINING PROTEIN"/>
    <property type="match status" value="1"/>
</dbReference>
<keyword evidence="1" id="KW-0175">Coiled coil</keyword>
<sequence length="340" mass="40363">MIKDESYIDPEVVTVWRDDPETIRKFLMQAPLYKELSAEISYILEKKAMEANIEFSIISHRLKTLKSFIEKIYRNKCENPFKEVTDIAGVRIVYLYQSQFDMIKEIIYSEFQDIKEDDKHKAKEINRFGYDDVQYLVKLGPKSSGVRYDALKGLTCEIQVRTVLEDAWAIYSHHLSYKRESETPPQILRRLNRFKATFESMDEDYDRLRKEIESYRDELRYKQKDEKLFLEQPINFDSLKVYTESKFPDLGISERWQQRLLSDLNLNKYKYLRDIDNGVEAASEAVKAYKEKAPEFFKTGTANVTKALGFIDKDFRNKHPFSKQTLIAFRDLEHLLKENV</sequence>
<dbReference type="InterPro" id="IPR043519">
    <property type="entry name" value="NT_sf"/>
</dbReference>
<comment type="caution">
    <text evidence="3">The sequence shown here is derived from an EMBL/GenBank/DDBJ whole genome shotgun (WGS) entry which is preliminary data.</text>
</comment>
<organism evidence="3 4">
    <name type="scientific">Candidatus Scalindua rubra</name>
    <dbReference type="NCBI Taxonomy" id="1872076"/>
    <lineage>
        <taxon>Bacteria</taxon>
        <taxon>Pseudomonadati</taxon>
        <taxon>Planctomycetota</taxon>
        <taxon>Candidatus Brocadiia</taxon>
        <taxon>Candidatus Brocadiales</taxon>
        <taxon>Candidatus Scalinduaceae</taxon>
        <taxon>Candidatus Scalindua</taxon>
    </lineage>
</organism>
<reference evidence="3 4" key="1">
    <citation type="submission" date="2016-07" db="EMBL/GenBank/DDBJ databases">
        <title>Draft genome of Scalindua rubra, obtained from a brine-seawater interface in the Red Sea, sheds light on salt adaptation in anammox bacteria.</title>
        <authorList>
            <person name="Speth D.R."/>
            <person name="Lagkouvardos I."/>
            <person name="Wang Y."/>
            <person name="Qian P.-Y."/>
            <person name="Dutilh B.E."/>
            <person name="Jetten M.S."/>
        </authorList>
    </citation>
    <scope>NUCLEOTIDE SEQUENCE [LARGE SCALE GENOMIC DNA]</scope>
    <source>
        <strain evidence="3">BSI-1</strain>
    </source>
</reference>
<dbReference type="GO" id="GO:0008728">
    <property type="term" value="F:GTP diphosphokinase activity"/>
    <property type="evidence" value="ECO:0007669"/>
    <property type="project" value="UniProtKB-EC"/>
</dbReference>
<dbReference type="InterPro" id="IPR007685">
    <property type="entry name" value="RelA_SpoT"/>
</dbReference>
<keyword evidence="3" id="KW-0418">Kinase</keyword>
<dbReference type="EC" id="2.7.6.5" evidence="3"/>
<dbReference type="CDD" id="cd05399">
    <property type="entry name" value="NT_Rel-Spo_like"/>
    <property type="match status" value="1"/>
</dbReference>
<dbReference type="Gene3D" id="1.10.287.860">
    <property type="entry name" value="Nucleotidyltransferase"/>
    <property type="match status" value="1"/>
</dbReference>
<evidence type="ECO:0000259" key="2">
    <source>
        <dbReference type="SMART" id="SM00954"/>
    </source>
</evidence>
<dbReference type="Proteomes" id="UP000094056">
    <property type="component" value="Unassembled WGS sequence"/>
</dbReference>
<keyword evidence="3" id="KW-0808">Transferase</keyword>
<dbReference type="SMART" id="SM00954">
    <property type="entry name" value="RelA_SpoT"/>
    <property type="match status" value="1"/>
</dbReference>
<dbReference type="SUPFAM" id="SSF81301">
    <property type="entry name" value="Nucleotidyltransferase"/>
    <property type="match status" value="1"/>
</dbReference>
<dbReference type="GO" id="GO:0016301">
    <property type="term" value="F:kinase activity"/>
    <property type="evidence" value="ECO:0007669"/>
    <property type="project" value="UniProtKB-KW"/>
</dbReference>
<evidence type="ECO:0000256" key="1">
    <source>
        <dbReference type="SAM" id="Coils"/>
    </source>
</evidence>